<accession>A0AC54ZFH6</accession>
<keyword evidence="1" id="KW-1185">Reference proteome</keyword>
<name>A0AC54ZFH6_ORYAF</name>
<proteinExistence type="predicted"/>
<gene>
    <name evidence="2" type="primary">PEG3</name>
</gene>
<dbReference type="Proteomes" id="UP000694850">
    <property type="component" value="Unplaced"/>
</dbReference>
<reference evidence="2" key="1">
    <citation type="submission" date="2025-08" db="UniProtKB">
        <authorList>
            <consortium name="RefSeq"/>
        </authorList>
    </citation>
    <scope>IDENTIFICATION</scope>
</reference>
<evidence type="ECO:0000313" key="1">
    <source>
        <dbReference type="Proteomes" id="UP000694850"/>
    </source>
</evidence>
<dbReference type="RefSeq" id="XP_042638975.1">
    <property type="nucleotide sequence ID" value="XM_042783041.1"/>
</dbReference>
<evidence type="ECO:0000313" key="2">
    <source>
        <dbReference type="RefSeq" id="XP_042638975.1"/>
    </source>
</evidence>
<protein>
    <submittedName>
        <fullName evidence="2">Paternally-expressed gene 3 protein</fullName>
    </submittedName>
</protein>
<organism evidence="1 2">
    <name type="scientific">Orycteropus afer afer</name>
    <dbReference type="NCBI Taxonomy" id="1230840"/>
    <lineage>
        <taxon>Eukaryota</taxon>
        <taxon>Metazoa</taxon>
        <taxon>Chordata</taxon>
        <taxon>Craniata</taxon>
        <taxon>Vertebrata</taxon>
        <taxon>Euteleostomi</taxon>
        <taxon>Mammalia</taxon>
        <taxon>Eutheria</taxon>
        <taxon>Afrotheria</taxon>
        <taxon>Tubulidentata</taxon>
        <taxon>Orycteropodidae</taxon>
        <taxon>Orycteropus</taxon>
    </lineage>
</organism>
<sequence length="1503" mass="167621">MLPPRLLSAADSEKFRAPGLWELSRAWTEEPHAAVGGGAPDSAFSRQRFRNLLYVGFVGPRKTLVQLRNLCRDWLQPQTRSKEEIVELLVLEQYLSILPERVKPWVRAREPGSCEKLVTLLESYQETSEQEDEDIPSDDDLSRTAAESPPPRSEPSFCGKWPTGTGWGDRACGLHEPLPSPGRSQHDLSLPLMETTFGMDADDGSDRDSVMDFTASTQDVESCQDVVGLTEDGKPPNPIRDNMENYRELLSLGVRLAEDDRHTHLTQGHSSRSKRSAHPSPSRGLRTMPEAKRPSRRRGICGDVASHGLIMEKFIRDVSCSSESERARDTSDQPPRFPRMTTGWTDVSLSQRESVIQERGCEGRVLGGGVNPSCDLTSRKQALRRKRRYQSDAGKGLAHNQRGCVRKKSWERSKSRRVAGKSGLSLQSPAVWPLAALGAAPYVCDECARPFSVISEFVEHQIMHTRESLYEYGESFIHSVAVSEVQRGRAQGRRPECKASGEALRASAPLAERRRGHVRDHLTDTQDQEFQEAFLPSPTFNELQKMYSKEKFYECRVCKETFLHSSALVDHQNTHGSDSTDHDHPSSALRVFQKVCGKGRACAETGLHGSPLVEHQNTRVTGTLFENQGGVCKTTFLPGQSFHRQQKAHTQEQFHEFKDSGNASTPSSGLSERLWIRSRKNLCEGRGFVSSVIHSAPCSEPQKSHTITRPSASEEVQRALTISTSPEEQRQRCPAKESVWEGSRCEGSVIHRLAFTDPQKSHSAAELSPPTVTAQSPVQSVEAIACPRAHAGESACDVKVCGRSVIQSRAAAETPRRHTGDGPATCNDGGEPSVHISDPAERQLVQARGSPFEEAKYNKYTVIHSVSYARPPRLPAGEGPSELKKKGDPTPPDSQVREYHKAREKKKYIECRDTATSVIHSPVFGEPQDNGTRESVSKYRERGVSFTHNSDLSEHQNVRGWEEPSGSKAYERSVIRSLALVGTQTSPAEEGERHECRQCGKCFATSDALSRHQKIYGRERVHSRMPFGSSVIRGVGLDAPQENEVDDTIYECKDCGLGFANWSDLGDHRQVHGRECLIDSRVCGPSVIQTCSFGNSQQSGSGDKLYECLQCGQSFVSDMFLFEHQKLHEREPFFFSRQDNEAWMRRLTLPTQRGRRSSRKGPSSLKTLRCQVCGQDFIHISVLHEHMKIHTGEDVLDRGKVCEDTIVPGLTLTEFQRSQTEEKSYACETCGESFLRHPDLRDHMRVHEKDRPFDYGAMFVHTSFGSELPNPDSPFYECKDCGKSFIHSTILVKHQQLHLEEAAQEAEANVVIPQEVLRIQGSRVEAAEPEGEATEPNGEAERLNREATECSGEAERLDREATECSGEATRPSGDAEEPDGAGTEDPEERAEGPEGDAEEPVDTETEALEEEGRDQEIQVEEPYCDCQACAKTLISESACREYLKSRARVIMYKPGRVYGESSRYTQHASAGNRPNKKYFRCGICGQLFSDRLSLARHQNSHNG</sequence>